<feature type="signal peptide" evidence="1">
    <location>
        <begin position="1"/>
        <end position="32"/>
    </location>
</feature>
<keyword evidence="1" id="KW-0732">Signal</keyword>
<name>A0A9J7B1I2_9PROT</name>
<proteinExistence type="predicted"/>
<keyword evidence="3" id="KW-1185">Reference proteome</keyword>
<dbReference type="InterPro" id="IPR007487">
    <property type="entry name" value="ABC_transpt-TYRBP-like"/>
</dbReference>
<dbReference type="RefSeq" id="WP_257771066.1">
    <property type="nucleotide sequence ID" value="NZ_CP102480.1"/>
</dbReference>
<dbReference type="SUPFAM" id="SSF53822">
    <property type="entry name" value="Periplasmic binding protein-like I"/>
    <property type="match status" value="1"/>
</dbReference>
<dbReference type="KEGG" id="naci:NUH88_07460"/>
<dbReference type="PANTHER" id="PTHR35271:SF1">
    <property type="entry name" value="ABC TRANSPORTER, SUBSTRATE-BINDING LIPOPROTEIN"/>
    <property type="match status" value="1"/>
</dbReference>
<dbReference type="InterPro" id="IPR028082">
    <property type="entry name" value="Peripla_BP_I"/>
</dbReference>
<dbReference type="Pfam" id="PF04392">
    <property type="entry name" value="ABC_sub_bind"/>
    <property type="match status" value="1"/>
</dbReference>
<gene>
    <name evidence="2" type="ORF">NUH88_07460</name>
</gene>
<evidence type="ECO:0000256" key="1">
    <source>
        <dbReference type="SAM" id="SignalP"/>
    </source>
</evidence>
<organism evidence="2 3">
    <name type="scientific">Nisaea acidiphila</name>
    <dbReference type="NCBI Taxonomy" id="1862145"/>
    <lineage>
        <taxon>Bacteria</taxon>
        <taxon>Pseudomonadati</taxon>
        <taxon>Pseudomonadota</taxon>
        <taxon>Alphaproteobacteria</taxon>
        <taxon>Rhodospirillales</taxon>
        <taxon>Thalassobaculaceae</taxon>
        <taxon>Nisaea</taxon>
    </lineage>
</organism>
<dbReference type="Gene3D" id="3.40.50.2300">
    <property type="match status" value="2"/>
</dbReference>
<reference evidence="2" key="1">
    <citation type="submission" date="2022-08" db="EMBL/GenBank/DDBJ databases">
        <title>Nisaea acidiphila sp. nov., isolated from a marine algal debris and emended description of the genus Nisaea Urios et al. 2008.</title>
        <authorList>
            <person name="Kwon K."/>
        </authorList>
    </citation>
    <scope>NUCLEOTIDE SEQUENCE</scope>
    <source>
        <strain evidence="2">MEBiC11861</strain>
    </source>
</reference>
<dbReference type="Proteomes" id="UP001060336">
    <property type="component" value="Chromosome"/>
</dbReference>
<dbReference type="EMBL" id="CP102480">
    <property type="protein sequence ID" value="UUX51525.1"/>
    <property type="molecule type" value="Genomic_DNA"/>
</dbReference>
<sequence length="352" mass="37323">MRSGRGRSVFRTAVRLVLCLFLWGAFSLSAGASTKSPAKHIVILSTLSSPLLDTSIVWFRKEMAERGYVDGDNVSYEFLNAEGDIVQAVSLLSSAIAKRRPDLILTVATLATRAGRELLAATRIPQLFMIVTDPVDEGLTQAMGTPSGSNVTGQSHVVPAESQLAVVSEVLRTAKREAPFRIAILRSDYPSALSVSAQLRAAAPNYPAIELVELGFPYRPGDSGSLEMKASALRLIEQHRKSLDGLWLVAGPNQANRAFVAAVQETGVPIVNSGNIGNARRGAMVALQSTAEFIGKDAAETAVTILAGTDPGEIPITRPRQFVAGVNVTTAGRLGAVIPSAILELAQGNVFH</sequence>
<evidence type="ECO:0000313" key="2">
    <source>
        <dbReference type="EMBL" id="UUX51525.1"/>
    </source>
</evidence>
<evidence type="ECO:0000313" key="3">
    <source>
        <dbReference type="Proteomes" id="UP001060336"/>
    </source>
</evidence>
<dbReference type="AlphaFoldDB" id="A0A9J7B1I2"/>
<feature type="chain" id="PRO_5039954271" evidence="1">
    <location>
        <begin position="33"/>
        <end position="352"/>
    </location>
</feature>
<accession>A0A9J7B1I2</accession>
<dbReference type="CDD" id="cd06325">
    <property type="entry name" value="PBP1_ABC_unchar_transporter"/>
    <property type="match status" value="1"/>
</dbReference>
<dbReference type="PANTHER" id="PTHR35271">
    <property type="entry name" value="ABC TRANSPORTER, SUBSTRATE-BINDING LIPOPROTEIN-RELATED"/>
    <property type="match status" value="1"/>
</dbReference>
<protein>
    <submittedName>
        <fullName evidence="2">ABC transporter substrate-binding protein</fullName>
    </submittedName>
</protein>